<evidence type="ECO:0000313" key="2">
    <source>
        <dbReference type="EMBL" id="MDT0293983.1"/>
    </source>
</evidence>
<dbReference type="EMBL" id="JAVRBG010000004">
    <property type="protein sequence ID" value="MDT0293983.1"/>
    <property type="molecule type" value="Genomic_DNA"/>
</dbReference>
<dbReference type="Pfam" id="PF02566">
    <property type="entry name" value="OsmC"/>
    <property type="match status" value="1"/>
</dbReference>
<dbReference type="PANTHER" id="PTHR39624">
    <property type="entry name" value="PROTEIN INVOLVED IN RIMO-MEDIATED BETA-METHYLTHIOLATION OF RIBOSOMAL PROTEIN S12 YCAO"/>
    <property type="match status" value="1"/>
</dbReference>
<dbReference type="Gene3D" id="3.40.50.1820">
    <property type="entry name" value="alpha/beta hydrolase"/>
    <property type="match status" value="1"/>
</dbReference>
<keyword evidence="2" id="KW-0378">Hydrolase</keyword>
<dbReference type="GO" id="GO:0016787">
    <property type="term" value="F:hydrolase activity"/>
    <property type="evidence" value="ECO:0007669"/>
    <property type="project" value="UniProtKB-KW"/>
</dbReference>
<dbReference type="InterPro" id="IPR022742">
    <property type="entry name" value="Hydrolase_4"/>
</dbReference>
<accession>A0ABU2KGZ3</accession>
<dbReference type="Gene3D" id="3.30.300.20">
    <property type="match status" value="1"/>
</dbReference>
<organism evidence="2 3">
    <name type="scientific">Mesonia ostreae</name>
    <dbReference type="NCBI Taxonomy" id="861110"/>
    <lineage>
        <taxon>Bacteria</taxon>
        <taxon>Pseudomonadati</taxon>
        <taxon>Bacteroidota</taxon>
        <taxon>Flavobacteriia</taxon>
        <taxon>Flavobacteriales</taxon>
        <taxon>Flavobacteriaceae</taxon>
        <taxon>Mesonia</taxon>
    </lineage>
</organism>
<dbReference type="SUPFAM" id="SSF82784">
    <property type="entry name" value="OsmC-like"/>
    <property type="match status" value="1"/>
</dbReference>
<dbReference type="InterPro" id="IPR003718">
    <property type="entry name" value="OsmC/Ohr_fam"/>
</dbReference>
<evidence type="ECO:0000313" key="3">
    <source>
        <dbReference type="Proteomes" id="UP001182991"/>
    </source>
</evidence>
<protein>
    <submittedName>
        <fullName evidence="2">Alpha/beta fold hydrolase</fullName>
    </submittedName>
</protein>
<proteinExistence type="predicted"/>
<name>A0ABU2KGZ3_9FLAO</name>
<dbReference type="PANTHER" id="PTHR39624:SF2">
    <property type="entry name" value="OSMC-LIKE PROTEIN"/>
    <property type="match status" value="1"/>
</dbReference>
<gene>
    <name evidence="2" type="ORF">RLT85_04990</name>
</gene>
<feature type="domain" description="Serine aminopeptidase S33" evidence="1">
    <location>
        <begin position="27"/>
        <end position="132"/>
    </location>
</feature>
<dbReference type="Proteomes" id="UP001182991">
    <property type="component" value="Unassembled WGS sequence"/>
</dbReference>
<reference evidence="3" key="1">
    <citation type="submission" date="2023-07" db="EMBL/GenBank/DDBJ databases">
        <title>Isolating and identifying novel microbial strains from the Mariana Trench.</title>
        <authorList>
            <person name="Fu H."/>
        </authorList>
    </citation>
    <scope>NUCLEOTIDE SEQUENCE [LARGE SCALE GENOMIC DNA]</scope>
    <source>
        <strain evidence="3">T-y2</strain>
    </source>
</reference>
<dbReference type="InterPro" id="IPR015946">
    <property type="entry name" value="KH_dom-like_a/b"/>
</dbReference>
<dbReference type="InterPro" id="IPR029058">
    <property type="entry name" value="AB_hydrolase_fold"/>
</dbReference>
<evidence type="ECO:0000259" key="1">
    <source>
        <dbReference type="Pfam" id="PF12146"/>
    </source>
</evidence>
<dbReference type="InterPro" id="IPR036102">
    <property type="entry name" value="OsmC/Ohrsf"/>
</dbReference>
<dbReference type="SUPFAM" id="SSF53474">
    <property type="entry name" value="alpha/beta-Hydrolases"/>
    <property type="match status" value="1"/>
</dbReference>
<comment type="caution">
    <text evidence="2">The sequence shown here is derived from an EMBL/GenBank/DDBJ whole genome shotgun (WGS) entry which is preliminary data.</text>
</comment>
<sequence length="398" mass="44116">MKSDKVNFTNKQGQELVGKISLPVDQKPHNFVIFAHCFTCTKNLIAIRNLSNALTSHGFGVLRFDFAGLGESEGDFAETNFSGNIQDLIAAANYLKEKHIAPSLLIGHSLGGAAVLFAASMIDSVTAVATIGAPSEPIHVKNLIQDSVEEISEKGHAKVSLGGRPFTIKKQFLDDLENNSLLELVADLRKPFLILHSPQDRVVTIENAEKLFKAAFHPKSFITLDQADHLLSRKEDSLYVGEVIASWASRYVEIPEIVELDTKDEVVASLAKEDNFLTRMKVGSHYMLADEPLSVGGNDFGPNPFELVTAGLSACTAMTLHMYARRKEWDLQNVHVHISHTKERTGDIGPKQDVFTRHIEMKGELDVEQREKLIEIANKCPVHKTLHQTSKVVTFEKK</sequence>
<dbReference type="Pfam" id="PF12146">
    <property type="entry name" value="Hydrolase_4"/>
    <property type="match status" value="1"/>
</dbReference>
<keyword evidence="3" id="KW-1185">Reference proteome</keyword>
<dbReference type="RefSeq" id="WP_311400938.1">
    <property type="nucleotide sequence ID" value="NZ_JAVRBG010000004.1"/>
</dbReference>